<dbReference type="Proteomes" id="UP000215086">
    <property type="component" value="Chromosome"/>
</dbReference>
<feature type="transmembrane region" description="Helical" evidence="1">
    <location>
        <begin position="35"/>
        <end position="56"/>
    </location>
</feature>
<dbReference type="KEGG" id="ttf:THTE_0785"/>
<dbReference type="RefSeq" id="WP_095414002.1">
    <property type="nucleotide sequence ID" value="NZ_CP018477.1"/>
</dbReference>
<evidence type="ECO:0000256" key="1">
    <source>
        <dbReference type="SAM" id="Phobius"/>
    </source>
</evidence>
<evidence type="ECO:0000313" key="3">
    <source>
        <dbReference type="Proteomes" id="UP000215086"/>
    </source>
</evidence>
<keyword evidence="1" id="KW-1133">Transmembrane helix</keyword>
<reference evidence="2 3" key="1">
    <citation type="journal article" name="Front. Microbiol.">
        <title>Sugar Metabolism of the First Thermophilic Planctomycete Thermogutta terrifontis: Comparative Genomic and Transcriptomic Approaches.</title>
        <authorList>
            <person name="Elcheninov A.G."/>
            <person name="Menzel P."/>
            <person name="Gudbergsdottir S.R."/>
            <person name="Slesarev A.I."/>
            <person name="Kadnikov V.V."/>
            <person name="Krogh A."/>
            <person name="Bonch-Osmolovskaya E.A."/>
            <person name="Peng X."/>
            <person name="Kublanov I.V."/>
        </authorList>
    </citation>
    <scope>NUCLEOTIDE SEQUENCE [LARGE SCALE GENOMIC DNA]</scope>
    <source>
        <strain evidence="2 3">R1</strain>
    </source>
</reference>
<accession>A0A286RBT3</accession>
<dbReference type="EMBL" id="CP018477">
    <property type="protein sequence ID" value="ASV73387.1"/>
    <property type="molecule type" value="Genomic_DNA"/>
</dbReference>
<evidence type="ECO:0000313" key="2">
    <source>
        <dbReference type="EMBL" id="ASV73387.1"/>
    </source>
</evidence>
<proteinExistence type="predicted"/>
<name>A0A286RBT3_9BACT</name>
<keyword evidence="1" id="KW-0472">Membrane</keyword>
<keyword evidence="1" id="KW-0812">Transmembrane</keyword>
<sequence length="60" mass="6722">MTVNYMWYLVPLLIAVSLVYAGTRQEAMPAVLRHGVKTLVWIVVFMGIIAAILQLLDAFT</sequence>
<gene>
    <name evidence="2" type="ORF">THTE_0785</name>
</gene>
<dbReference type="OrthoDB" id="290340at2"/>
<organism evidence="2 3">
    <name type="scientific">Thermogutta terrifontis</name>
    <dbReference type="NCBI Taxonomy" id="1331910"/>
    <lineage>
        <taxon>Bacteria</taxon>
        <taxon>Pseudomonadati</taxon>
        <taxon>Planctomycetota</taxon>
        <taxon>Planctomycetia</taxon>
        <taxon>Pirellulales</taxon>
        <taxon>Thermoguttaceae</taxon>
        <taxon>Thermogutta</taxon>
    </lineage>
</organism>
<dbReference type="AlphaFoldDB" id="A0A286RBT3"/>
<feature type="transmembrane region" description="Helical" evidence="1">
    <location>
        <begin position="6"/>
        <end position="23"/>
    </location>
</feature>
<keyword evidence="3" id="KW-1185">Reference proteome</keyword>
<protein>
    <submittedName>
        <fullName evidence="2">Uncharacterized protein</fullName>
    </submittedName>
</protein>